<name>A0A853M7E2_9CYAN</name>
<evidence type="ECO:0000313" key="1">
    <source>
        <dbReference type="EMBL" id="OBU74933.1"/>
    </source>
</evidence>
<protein>
    <submittedName>
        <fullName evidence="1">Uncharacterized protein</fullName>
    </submittedName>
</protein>
<comment type="caution">
    <text evidence="1">The sequence shown here is derived from an EMBL/GenBank/DDBJ whole genome shotgun (WGS) entry which is preliminary data.</text>
</comment>
<accession>A0A853M7E2</accession>
<dbReference type="RefSeq" id="WP_006278121.1">
    <property type="nucleotide sequence ID" value="NZ_ACYA01000056.1"/>
</dbReference>
<dbReference type="AlphaFoldDB" id="A0A853M7E2"/>
<proteinExistence type="predicted"/>
<sequence>MIKLEELKQGSIINGILPGQAVTVIDAKWFGTDTVELTYKDIHGSPYTELVFRDREESLQIVNEGKPWSFDGDGETLCLVSEAHRINLAYLFDPLLAVHTSLVEPLPHQITAVYSEMLNHQPLRNGKEEDFQLFLALLDGDRFEGRFRDGVHVSDTSDLMRPMVKEELLKFDGKPLFPERIARTERTRETKPQLKRFHGTVEIDPLRINRDAPAIANEIIQHLTRLKDAKVRIVLKIEADIPDGVPDDVVRTVTENCRTLKFNSQAFEQE</sequence>
<dbReference type="Proteomes" id="UP000093903">
    <property type="component" value="Unassembled WGS sequence"/>
</dbReference>
<organism evidence="1 2">
    <name type="scientific">Cylindrospermopsis raciborskii CS-505</name>
    <dbReference type="NCBI Taxonomy" id="533240"/>
    <lineage>
        <taxon>Bacteria</taxon>
        <taxon>Bacillati</taxon>
        <taxon>Cyanobacteriota</taxon>
        <taxon>Cyanophyceae</taxon>
        <taxon>Nostocales</taxon>
        <taxon>Aphanizomenonaceae</taxon>
        <taxon>Cylindrospermopsis</taxon>
    </lineage>
</organism>
<reference evidence="1 2" key="1">
    <citation type="submission" date="2016-05" db="EMBL/GenBank/DDBJ databases">
        <title>First complete genome of the cyanobacterium Cylindrospermopsis raciborskii CS505, containing a circular chromosome and a single extrachromosomal element.</title>
        <authorList>
            <person name="Fuentes J."/>
            <person name="Tamames J."/>
            <person name="Allen E."/>
            <person name="Plominski A."/>
            <person name="Vasquez M."/>
        </authorList>
    </citation>
    <scope>NUCLEOTIDE SEQUENCE [LARGE SCALE GENOMIC DNA]</scope>
    <source>
        <strain evidence="1 2">CS505</strain>
    </source>
</reference>
<gene>
    <name evidence="1" type="ORF">A9P98_00420</name>
</gene>
<dbReference type="EMBL" id="LYXA01000001">
    <property type="protein sequence ID" value="OBU74933.1"/>
    <property type="molecule type" value="Genomic_DNA"/>
</dbReference>
<evidence type="ECO:0000313" key="2">
    <source>
        <dbReference type="Proteomes" id="UP000093903"/>
    </source>
</evidence>